<evidence type="ECO:0000313" key="1">
    <source>
        <dbReference type="Proteomes" id="UP001732720"/>
    </source>
</evidence>
<dbReference type="Proteomes" id="UP001732720">
    <property type="component" value="Chromosome 3"/>
</dbReference>
<reference evidence="2" key="1">
    <citation type="submission" date="2025-08" db="UniProtKB">
        <authorList>
            <consortium name="RefSeq"/>
        </authorList>
    </citation>
    <scope>IDENTIFICATION</scope>
</reference>
<evidence type="ECO:0000313" key="2">
    <source>
        <dbReference type="RefSeq" id="XP_073923066.1"/>
    </source>
</evidence>
<proteinExistence type="predicted"/>
<keyword evidence="1" id="KW-1185">Reference proteome</keyword>
<protein>
    <submittedName>
        <fullName evidence="2">Uncharacterized protein</fullName>
    </submittedName>
</protein>
<name>A0AC58M0Y6_CASCN</name>
<sequence length="263" mass="27081">MLLPTEGRGRNGNRNRGRCLTEPSAPLTEGKREAARAGQSLTARDRARAGSRARDPEQRRPHSASRGRGQVDCSGGVGGVGGREERVGDDGAPKPREPGPLGSAGDNARTRRSGLDHERRPGKPWPACARERVGARAPQHSRLLGEGAHAPAAASYGDPGMCPGSSPPPFSARVDSVAAASPATLRCAALRASTGPQGSSKAALRAGAGRGSHTGVGRPLPPEGRRLRGRGSPPREEPPPGGASSPRRSRGGDWEAGSKEAPC</sequence>
<organism evidence="1 2">
    <name type="scientific">Castor canadensis</name>
    <name type="common">American beaver</name>
    <dbReference type="NCBI Taxonomy" id="51338"/>
    <lineage>
        <taxon>Eukaryota</taxon>
        <taxon>Metazoa</taxon>
        <taxon>Chordata</taxon>
        <taxon>Craniata</taxon>
        <taxon>Vertebrata</taxon>
        <taxon>Euteleostomi</taxon>
        <taxon>Mammalia</taxon>
        <taxon>Eutheria</taxon>
        <taxon>Euarchontoglires</taxon>
        <taxon>Glires</taxon>
        <taxon>Rodentia</taxon>
        <taxon>Castorimorpha</taxon>
        <taxon>Castoridae</taxon>
        <taxon>Castor</taxon>
    </lineage>
</organism>
<gene>
    <name evidence="2" type="primary">LOC141421396</name>
</gene>
<accession>A0AC58M0Y6</accession>
<dbReference type="RefSeq" id="XP_073923066.1">
    <property type="nucleotide sequence ID" value="XM_074066965.1"/>
</dbReference>